<dbReference type="EMBL" id="QUSZ01005198">
    <property type="protein sequence ID" value="RHY10828.1"/>
    <property type="molecule type" value="Genomic_DNA"/>
</dbReference>
<evidence type="ECO:0000313" key="2">
    <source>
        <dbReference type="EMBL" id="RHY10828.1"/>
    </source>
</evidence>
<feature type="region of interest" description="Disordered" evidence="1">
    <location>
        <begin position="24"/>
        <end position="47"/>
    </location>
</feature>
<name>A0A397AXS3_APHAT</name>
<dbReference type="Proteomes" id="UP000265427">
    <property type="component" value="Unassembled WGS sequence"/>
</dbReference>
<gene>
    <name evidence="2" type="ORF">DYB36_001784</name>
</gene>
<accession>A0A397AXS3</accession>
<dbReference type="SUPFAM" id="SSF49899">
    <property type="entry name" value="Concanavalin A-like lectins/glucanases"/>
    <property type="match status" value="1"/>
</dbReference>
<feature type="region of interest" description="Disordered" evidence="1">
    <location>
        <begin position="174"/>
        <end position="211"/>
    </location>
</feature>
<comment type="caution">
    <text evidence="2">The sequence shown here is derived from an EMBL/GenBank/DDBJ whole genome shotgun (WGS) entry which is preliminary data.</text>
</comment>
<proteinExistence type="predicted"/>
<dbReference type="VEuPathDB" id="FungiDB:H257_00358"/>
<reference evidence="2 3" key="1">
    <citation type="submission" date="2018-08" db="EMBL/GenBank/DDBJ databases">
        <title>Aphanomyces genome sequencing and annotation.</title>
        <authorList>
            <person name="Minardi D."/>
            <person name="Oidtmann B."/>
            <person name="Van Der Giezen M."/>
            <person name="Studholme D.J."/>
        </authorList>
    </citation>
    <scope>NUCLEOTIDE SEQUENCE [LARGE SCALE GENOMIC DNA]</scope>
    <source>
        <strain evidence="2 3">Kv</strain>
    </source>
</reference>
<sequence length="384" mass="42271">MMNSTLRSIAASFGVTECTSDTLVPLPEPTTIPSTAIPLPVSPRAPPVERTATAQVDKEVAEEADDEGTTNNVQKLRQEIADTRRRNRLLQVQVKSMEASQKKSHASVLRRISCSELKLRAVHSGLARQFDHVMTQCQVVTARQVAIPPPNEIRKPRPPRRHLSVRANSATFIKSEAPGFSKPAKPPAPKKPKRLVNPSYHENNGNHEPRRPLWDVHNSSPMAAISNNGCDVITMRRGWTVAMAKHASQCFSVRVTHPSSKSNVTVAIGLTRNRLLGQQAPSPARTSSPPLDFAFHMSGWFLDFHSGRVSSLDGDDNSPYCTGFTSKAVVTVQIKHGALSYFKNGRHLGIAKSGLPNIPLYPVMVSYNRGVRVEFVDAWYEVAL</sequence>
<organism evidence="2 3">
    <name type="scientific">Aphanomyces astaci</name>
    <name type="common">Crayfish plague agent</name>
    <dbReference type="NCBI Taxonomy" id="112090"/>
    <lineage>
        <taxon>Eukaryota</taxon>
        <taxon>Sar</taxon>
        <taxon>Stramenopiles</taxon>
        <taxon>Oomycota</taxon>
        <taxon>Saprolegniomycetes</taxon>
        <taxon>Saprolegniales</taxon>
        <taxon>Verrucalvaceae</taxon>
        <taxon>Aphanomyces</taxon>
    </lineage>
</organism>
<dbReference type="Gene3D" id="2.60.120.920">
    <property type="match status" value="1"/>
</dbReference>
<dbReference type="InterPro" id="IPR043136">
    <property type="entry name" value="B30.2/SPRY_sf"/>
</dbReference>
<evidence type="ECO:0000313" key="3">
    <source>
        <dbReference type="Proteomes" id="UP000265427"/>
    </source>
</evidence>
<dbReference type="InterPro" id="IPR013320">
    <property type="entry name" value="ConA-like_dom_sf"/>
</dbReference>
<evidence type="ECO:0008006" key="4">
    <source>
        <dbReference type="Google" id="ProtNLM"/>
    </source>
</evidence>
<evidence type="ECO:0000256" key="1">
    <source>
        <dbReference type="SAM" id="MobiDB-lite"/>
    </source>
</evidence>
<dbReference type="AlphaFoldDB" id="A0A397AXS3"/>
<protein>
    <recommendedName>
        <fullName evidence="4">B30.2/SPRY domain-containing protein</fullName>
    </recommendedName>
</protein>